<evidence type="ECO:0000313" key="3">
    <source>
        <dbReference type="Proteomes" id="UP000031972"/>
    </source>
</evidence>
<evidence type="ECO:0000256" key="1">
    <source>
        <dbReference type="SAM" id="Phobius"/>
    </source>
</evidence>
<protein>
    <submittedName>
        <fullName evidence="2">Uncharacterized protein</fullName>
    </submittedName>
</protein>
<feature type="transmembrane region" description="Helical" evidence="1">
    <location>
        <begin position="44"/>
        <end position="66"/>
    </location>
</feature>
<keyword evidence="1" id="KW-0472">Membrane</keyword>
<name>A0A0C2W531_9BACL</name>
<dbReference type="Proteomes" id="UP000031972">
    <property type="component" value="Unassembled WGS sequence"/>
</dbReference>
<feature type="transmembrane region" description="Helical" evidence="1">
    <location>
        <begin position="21"/>
        <end position="38"/>
    </location>
</feature>
<dbReference type="RefSeq" id="WP_041055515.1">
    <property type="nucleotide sequence ID" value="NZ_JXRR01000008.1"/>
</dbReference>
<keyword evidence="1" id="KW-1133">Transmembrane helix</keyword>
<sequence length="94" mass="10683">MELKKTAFGNRDTFLAKMDPRILIICYLAVSIVPWFTFNEWILLTLVLFTSILAVICKVSPLILALHSFGVVSEIGWITVVMLNSLTNEKLFIH</sequence>
<dbReference type="EMBL" id="JXRR01000008">
    <property type="protein sequence ID" value="KIL51123.1"/>
    <property type="molecule type" value="Genomic_DNA"/>
</dbReference>
<evidence type="ECO:0000313" key="2">
    <source>
        <dbReference type="EMBL" id="KIL51123.1"/>
    </source>
</evidence>
<reference evidence="2 3" key="1">
    <citation type="submission" date="2015-01" db="EMBL/GenBank/DDBJ databases">
        <title>Jeotgalibacillus campisalis genome sequencing.</title>
        <authorList>
            <person name="Goh K.M."/>
            <person name="Chan K.-G."/>
            <person name="Yaakop A.S."/>
            <person name="Ee R."/>
            <person name="Gan H.M."/>
            <person name="Chan C.S."/>
        </authorList>
    </citation>
    <scope>NUCLEOTIDE SEQUENCE [LARGE SCALE GENOMIC DNA]</scope>
    <source>
        <strain evidence="2 3">SF-57</strain>
    </source>
</reference>
<comment type="caution">
    <text evidence="2">The sequence shown here is derived from an EMBL/GenBank/DDBJ whole genome shotgun (WGS) entry which is preliminary data.</text>
</comment>
<organism evidence="2 3">
    <name type="scientific">Jeotgalibacillus campisalis</name>
    <dbReference type="NCBI Taxonomy" id="220754"/>
    <lineage>
        <taxon>Bacteria</taxon>
        <taxon>Bacillati</taxon>
        <taxon>Bacillota</taxon>
        <taxon>Bacilli</taxon>
        <taxon>Bacillales</taxon>
        <taxon>Caryophanaceae</taxon>
        <taxon>Jeotgalibacillus</taxon>
    </lineage>
</organism>
<dbReference type="OrthoDB" id="2661848at2"/>
<dbReference type="AlphaFoldDB" id="A0A0C2W531"/>
<accession>A0A0C2W531</accession>
<gene>
    <name evidence="2" type="ORF">KR50_10040</name>
</gene>
<keyword evidence="3" id="KW-1185">Reference proteome</keyword>
<keyword evidence="1" id="KW-0812">Transmembrane</keyword>
<dbReference type="PATRIC" id="fig|220754.4.peg.1024"/>
<proteinExistence type="predicted"/>